<keyword evidence="4 6" id="KW-0028">Amino-acid biosynthesis</keyword>
<evidence type="ECO:0000256" key="3">
    <source>
        <dbReference type="ARBA" id="ARBA00022571"/>
    </source>
</evidence>
<name>A0A3G2R2F9_9FIRM</name>
<dbReference type="InterPro" id="IPR020557">
    <property type="entry name" value="Fumarate_lyase_CS"/>
</dbReference>
<sequence length="443" mass="50446">MSKKLWGGRFEKETDALVEKFTSSIDFDKKLYNQDIIGSIAHARMLAKCGIISKEDAALIIKGLVEIKIEIEEGNFEFTSKLEDIHMHIENRLSEKIGPVAGKLHTARSRNDQVALDMHLYVKEKTVQVVRLLEHFCGALWKLAEKHVDTVMPGYTHLQKAQPVTLGYHLKAYYYMLERDKERFCDALKRTDIMPLGACALAGTTLPTDKEYTRELLGFSRIYENTMDAVSDRDFVLEFLSCASILMVHLSRMAEEIILWNTDEFNYMELDDAFATGSSIMPQKKNPDIAELVRGKSGRVFGDLISMLTIMKGLPLAYNRDMQEDKEALFDAAETICACLEILPKVLLTAKFKKENMAEAVENSFADATYYAEYLVKKGMPFRKAHEVVGKMVSYCIKKDKKIKDLSFLELKNFSELFAEDAARGFGSTEKYNKSNYIPTSHF</sequence>
<protein>
    <recommendedName>
        <fullName evidence="2 6">Argininosuccinate lyase</fullName>
        <shortName evidence="6">ASAL</shortName>
        <ecNumber evidence="2 6">4.3.2.1</ecNumber>
    </recommendedName>
    <alternativeName>
        <fullName evidence="6">Arginosuccinase</fullName>
    </alternativeName>
</protein>
<dbReference type="CDD" id="cd01359">
    <property type="entry name" value="Argininosuccinate_lyase"/>
    <property type="match status" value="1"/>
</dbReference>
<dbReference type="KEGG" id="bacg:D2962_01675"/>
<evidence type="ECO:0000256" key="2">
    <source>
        <dbReference type="ARBA" id="ARBA00012338"/>
    </source>
</evidence>
<evidence type="ECO:0000256" key="6">
    <source>
        <dbReference type="HAMAP-Rule" id="MF_00006"/>
    </source>
</evidence>
<dbReference type="InterPro" id="IPR008948">
    <property type="entry name" value="L-Aspartase-like"/>
</dbReference>
<dbReference type="PRINTS" id="PR00149">
    <property type="entry name" value="FUMRATELYASE"/>
</dbReference>
<evidence type="ECO:0000313" key="9">
    <source>
        <dbReference type="EMBL" id="AYO29491.1"/>
    </source>
</evidence>
<dbReference type="FunFam" id="1.10.275.10:FF:000002">
    <property type="entry name" value="Argininosuccinate lyase"/>
    <property type="match status" value="1"/>
</dbReference>
<feature type="domain" description="Fumarate lyase N-terminal" evidence="7">
    <location>
        <begin position="8"/>
        <end position="302"/>
    </location>
</feature>
<dbReference type="Gene3D" id="1.10.40.30">
    <property type="entry name" value="Fumarase/aspartase (C-terminal domain)"/>
    <property type="match status" value="1"/>
</dbReference>
<keyword evidence="6" id="KW-0963">Cytoplasm</keyword>
<evidence type="ECO:0000256" key="4">
    <source>
        <dbReference type="ARBA" id="ARBA00022605"/>
    </source>
</evidence>
<keyword evidence="10" id="KW-1185">Reference proteome</keyword>
<evidence type="ECO:0000313" key="10">
    <source>
        <dbReference type="Proteomes" id="UP000280960"/>
    </source>
</evidence>
<comment type="catalytic activity">
    <reaction evidence="6">
        <text>2-(N(omega)-L-arginino)succinate = fumarate + L-arginine</text>
        <dbReference type="Rhea" id="RHEA:24020"/>
        <dbReference type="ChEBI" id="CHEBI:29806"/>
        <dbReference type="ChEBI" id="CHEBI:32682"/>
        <dbReference type="ChEBI" id="CHEBI:57472"/>
        <dbReference type="EC" id="4.3.2.1"/>
    </reaction>
</comment>
<evidence type="ECO:0000259" key="8">
    <source>
        <dbReference type="Pfam" id="PF14698"/>
    </source>
</evidence>
<dbReference type="FunFam" id="1.10.40.30:FF:000001">
    <property type="entry name" value="Argininosuccinate lyase"/>
    <property type="match status" value="1"/>
</dbReference>
<dbReference type="InterPro" id="IPR024083">
    <property type="entry name" value="Fumarase/histidase_N"/>
</dbReference>
<dbReference type="InterPro" id="IPR029419">
    <property type="entry name" value="Arg_succ_lyase_C"/>
</dbReference>
<dbReference type="PANTHER" id="PTHR43814">
    <property type="entry name" value="ARGININOSUCCINATE LYASE"/>
    <property type="match status" value="1"/>
</dbReference>
<dbReference type="NCBIfam" id="TIGR00838">
    <property type="entry name" value="argH"/>
    <property type="match status" value="1"/>
</dbReference>
<dbReference type="InterPro" id="IPR000362">
    <property type="entry name" value="Fumarate_lyase_fam"/>
</dbReference>
<gene>
    <name evidence="6 9" type="primary">argH</name>
    <name evidence="9" type="ORF">D2962_01675</name>
</gene>
<dbReference type="Gene3D" id="1.10.275.10">
    <property type="entry name" value="Fumarase/aspartase (N-terminal domain)"/>
    <property type="match status" value="1"/>
</dbReference>
<dbReference type="HAMAP" id="MF_00006">
    <property type="entry name" value="Arg_succ_lyase"/>
    <property type="match status" value="1"/>
</dbReference>
<reference evidence="9 10" key="1">
    <citation type="submission" date="2018-10" db="EMBL/GenBank/DDBJ databases">
        <authorList>
            <person name="Zhang X."/>
        </authorList>
    </citation>
    <scope>NUCLEOTIDE SEQUENCE [LARGE SCALE GENOMIC DNA]</scope>
    <source>
        <strain evidence="9 10">SK-G1</strain>
    </source>
</reference>
<dbReference type="RefSeq" id="WP_120768529.1">
    <property type="nucleotide sequence ID" value="NZ_CP033169.1"/>
</dbReference>
<evidence type="ECO:0000256" key="1">
    <source>
        <dbReference type="ARBA" id="ARBA00004941"/>
    </source>
</evidence>
<keyword evidence="5 6" id="KW-0456">Lyase</keyword>
<accession>A0A3G2R2F9</accession>
<comment type="pathway">
    <text evidence="1 6">Amino-acid biosynthesis; L-arginine biosynthesis; L-arginine from L-ornithine and carbamoyl phosphate: step 3/3.</text>
</comment>
<dbReference type="Pfam" id="PF14698">
    <property type="entry name" value="ASL_C2"/>
    <property type="match status" value="1"/>
</dbReference>
<dbReference type="GO" id="GO:0042450">
    <property type="term" value="P:L-arginine biosynthetic process via ornithine"/>
    <property type="evidence" value="ECO:0007669"/>
    <property type="project" value="UniProtKB-UniRule"/>
</dbReference>
<dbReference type="FunFam" id="1.20.200.10:FF:000002">
    <property type="entry name" value="Argininosuccinate lyase"/>
    <property type="match status" value="1"/>
</dbReference>
<dbReference type="PRINTS" id="PR00145">
    <property type="entry name" value="ARGSUCLYASE"/>
</dbReference>
<dbReference type="SUPFAM" id="SSF48557">
    <property type="entry name" value="L-aspartase-like"/>
    <property type="match status" value="1"/>
</dbReference>
<comment type="subcellular location">
    <subcellularLocation>
        <location evidence="6">Cytoplasm</location>
    </subcellularLocation>
</comment>
<dbReference type="EMBL" id="CP033169">
    <property type="protein sequence ID" value="AYO29491.1"/>
    <property type="molecule type" value="Genomic_DNA"/>
</dbReference>
<evidence type="ECO:0000256" key="5">
    <source>
        <dbReference type="ARBA" id="ARBA00023239"/>
    </source>
</evidence>
<dbReference type="AlphaFoldDB" id="A0A3G2R2F9"/>
<dbReference type="PANTHER" id="PTHR43814:SF1">
    <property type="entry name" value="ARGININOSUCCINATE LYASE"/>
    <property type="match status" value="1"/>
</dbReference>
<dbReference type="Pfam" id="PF00206">
    <property type="entry name" value="Lyase_1"/>
    <property type="match status" value="1"/>
</dbReference>
<dbReference type="GO" id="GO:0004056">
    <property type="term" value="F:argininosuccinate lyase activity"/>
    <property type="evidence" value="ECO:0007669"/>
    <property type="project" value="UniProtKB-UniRule"/>
</dbReference>
<dbReference type="GO" id="GO:0005829">
    <property type="term" value="C:cytosol"/>
    <property type="evidence" value="ECO:0007669"/>
    <property type="project" value="TreeGrafter"/>
</dbReference>
<dbReference type="EC" id="4.3.2.1" evidence="2 6"/>
<organism evidence="9 10">
    <name type="scientific">Biomaibacter acetigenes</name>
    <dbReference type="NCBI Taxonomy" id="2316383"/>
    <lineage>
        <taxon>Bacteria</taxon>
        <taxon>Bacillati</taxon>
        <taxon>Bacillota</taxon>
        <taxon>Clostridia</taxon>
        <taxon>Thermosediminibacterales</taxon>
        <taxon>Tepidanaerobacteraceae</taxon>
        <taxon>Biomaibacter</taxon>
    </lineage>
</organism>
<feature type="domain" description="Argininosuccinate lyase C-terminal" evidence="8">
    <location>
        <begin position="365"/>
        <end position="423"/>
    </location>
</feature>
<keyword evidence="3 6" id="KW-0055">Arginine biosynthesis</keyword>
<dbReference type="Gene3D" id="1.20.200.10">
    <property type="entry name" value="Fumarase/aspartase (Central domain)"/>
    <property type="match status" value="1"/>
</dbReference>
<dbReference type="InterPro" id="IPR009049">
    <property type="entry name" value="Argininosuccinate_lyase"/>
</dbReference>
<dbReference type="Proteomes" id="UP000280960">
    <property type="component" value="Chromosome"/>
</dbReference>
<dbReference type="UniPathway" id="UPA00068">
    <property type="reaction ID" value="UER00114"/>
</dbReference>
<dbReference type="InterPro" id="IPR022761">
    <property type="entry name" value="Fumarate_lyase_N"/>
</dbReference>
<dbReference type="PROSITE" id="PS00163">
    <property type="entry name" value="FUMARATE_LYASES"/>
    <property type="match status" value="1"/>
</dbReference>
<proteinExistence type="inferred from homology"/>
<evidence type="ECO:0000259" key="7">
    <source>
        <dbReference type="Pfam" id="PF00206"/>
    </source>
</evidence>
<comment type="similarity">
    <text evidence="6">Belongs to the lyase 1 family. Argininosuccinate lyase subfamily.</text>
</comment>